<dbReference type="GO" id="GO:0046487">
    <property type="term" value="P:glyoxylate metabolic process"/>
    <property type="evidence" value="ECO:0007669"/>
    <property type="project" value="TreeGrafter"/>
</dbReference>
<evidence type="ECO:0000256" key="7">
    <source>
        <dbReference type="PIRNR" id="PIRNR006241"/>
    </source>
</evidence>
<dbReference type="SUPFAM" id="SSF51658">
    <property type="entry name" value="Xylose isomerase-like"/>
    <property type="match status" value="1"/>
</dbReference>
<evidence type="ECO:0000313" key="12">
    <source>
        <dbReference type="Proteomes" id="UP000291343"/>
    </source>
</evidence>
<reference evidence="11 12" key="1">
    <citation type="journal article" date="2017" name="Gigascience">
        <title>Genome sequence of the small brown planthopper, Laodelphax striatellus.</title>
        <authorList>
            <person name="Zhu J."/>
            <person name="Jiang F."/>
            <person name="Wang X."/>
            <person name="Yang P."/>
            <person name="Bao Y."/>
            <person name="Zhao W."/>
            <person name="Wang W."/>
            <person name="Lu H."/>
            <person name="Wang Q."/>
            <person name="Cui N."/>
            <person name="Li J."/>
            <person name="Chen X."/>
            <person name="Luo L."/>
            <person name="Yu J."/>
            <person name="Kang L."/>
            <person name="Cui F."/>
        </authorList>
    </citation>
    <scope>NUCLEOTIDE SEQUENCE [LARGE SCALE GENOMIC DNA]</scope>
    <source>
        <strain evidence="11">Lst14</strain>
        <tissue evidence="11">Whole body</tissue>
    </source>
</reference>
<sequence length="261" mass="29308">MGMKFCANLSFMFQQETASLLERYGLASKAGFKAVECAFPYDYKIDDLVKAQKNANVEQVLINVYPGESGQLGFAAIPGKEKEFETSLNSAIQYAKALNCKTIHIMSGKVENVQPVNDEVCLKNLTLASKLLESENIVGVIEPINKWSVPNYYLNNYEKALEFVKKINSPSLKLQLDIFHLQQIKGNLTRNIEELIPHTGHIQIAQVPKRGEPNTPGEINYPYVFSVLKELKYNGFIGLEYLPAAGTVEGLNWFKEYGFTL</sequence>
<dbReference type="FunFam" id="3.20.20.150:FF:000007">
    <property type="entry name" value="Hydroxypyruvate isomerase"/>
    <property type="match status" value="1"/>
</dbReference>
<gene>
    <name evidence="10" type="ORF">LSTR_LSTR000820</name>
    <name evidence="11" type="ORF">LSTR_LSTR015810</name>
</gene>
<dbReference type="EMBL" id="QKKF02035457">
    <property type="protein sequence ID" value="RZF32950.1"/>
    <property type="molecule type" value="Genomic_DNA"/>
</dbReference>
<dbReference type="GO" id="GO:0008903">
    <property type="term" value="F:hydroxypyruvate isomerase activity"/>
    <property type="evidence" value="ECO:0007669"/>
    <property type="project" value="UniProtKB-EC"/>
</dbReference>
<dbReference type="AlphaFoldDB" id="A0A482X0E5"/>
<dbReference type="EC" id="5.3.1.22" evidence="4 7"/>
<keyword evidence="12" id="KW-1185">Reference proteome</keyword>
<evidence type="ECO:0000256" key="6">
    <source>
        <dbReference type="ARBA" id="ARBA00023235"/>
    </source>
</evidence>
<dbReference type="Gene3D" id="3.20.20.150">
    <property type="entry name" value="Divalent-metal-dependent TIM barrel enzymes"/>
    <property type="match status" value="1"/>
</dbReference>
<dbReference type="Pfam" id="PF01261">
    <property type="entry name" value="AP_endonuc_2"/>
    <property type="match status" value="1"/>
</dbReference>
<feature type="domain" description="Xylose isomerase-like TIM barrel" evidence="9">
    <location>
        <begin position="26"/>
        <end position="257"/>
    </location>
</feature>
<evidence type="ECO:0000256" key="8">
    <source>
        <dbReference type="PIRSR" id="PIRSR006241-50"/>
    </source>
</evidence>
<evidence type="ECO:0000313" key="11">
    <source>
        <dbReference type="EMBL" id="RZF39269.1"/>
    </source>
</evidence>
<dbReference type="STRING" id="195883.A0A482X0E5"/>
<dbReference type="EMBL" id="QKKF02020272">
    <property type="protein sequence ID" value="RZF39269.1"/>
    <property type="molecule type" value="Genomic_DNA"/>
</dbReference>
<comment type="catalytic activity">
    <reaction evidence="1 7">
        <text>3-hydroxypyruvate = 2-hydroxy-3-oxopropanoate</text>
        <dbReference type="Rhea" id="RHEA:11952"/>
        <dbReference type="ChEBI" id="CHEBI:17180"/>
        <dbReference type="ChEBI" id="CHEBI:57978"/>
        <dbReference type="EC" id="5.3.1.22"/>
    </reaction>
</comment>
<comment type="caution">
    <text evidence="11">The sequence shown here is derived from an EMBL/GenBank/DDBJ whole genome shotgun (WGS) entry which is preliminary data.</text>
</comment>
<dbReference type="InterPro" id="IPR050417">
    <property type="entry name" value="Sugar_Epim/Isomerase"/>
</dbReference>
<dbReference type="PIRSF" id="PIRSF006241">
    <property type="entry name" value="HyI"/>
    <property type="match status" value="1"/>
</dbReference>
<dbReference type="PANTHER" id="PTHR43489">
    <property type="entry name" value="ISOMERASE"/>
    <property type="match status" value="1"/>
</dbReference>
<evidence type="ECO:0000256" key="5">
    <source>
        <dbReference type="ARBA" id="ARBA00017985"/>
    </source>
</evidence>
<organism evidence="11 12">
    <name type="scientific">Laodelphax striatellus</name>
    <name type="common">Small brown planthopper</name>
    <name type="synonym">Delphax striatella</name>
    <dbReference type="NCBI Taxonomy" id="195883"/>
    <lineage>
        <taxon>Eukaryota</taxon>
        <taxon>Metazoa</taxon>
        <taxon>Ecdysozoa</taxon>
        <taxon>Arthropoda</taxon>
        <taxon>Hexapoda</taxon>
        <taxon>Insecta</taxon>
        <taxon>Pterygota</taxon>
        <taxon>Neoptera</taxon>
        <taxon>Paraneoptera</taxon>
        <taxon>Hemiptera</taxon>
        <taxon>Auchenorrhyncha</taxon>
        <taxon>Fulgoroidea</taxon>
        <taxon>Delphacidae</taxon>
        <taxon>Criomorphinae</taxon>
        <taxon>Laodelphax</taxon>
    </lineage>
</organism>
<evidence type="ECO:0000256" key="3">
    <source>
        <dbReference type="ARBA" id="ARBA00005962"/>
    </source>
</evidence>
<evidence type="ECO:0000259" key="9">
    <source>
        <dbReference type="Pfam" id="PF01261"/>
    </source>
</evidence>
<evidence type="ECO:0000256" key="4">
    <source>
        <dbReference type="ARBA" id="ARBA00012570"/>
    </source>
</evidence>
<dbReference type="FunCoup" id="A0A482X0E5">
    <property type="interactions" value="31"/>
</dbReference>
<dbReference type="InterPro" id="IPR013022">
    <property type="entry name" value="Xyl_isomerase-like_TIM-brl"/>
</dbReference>
<name>A0A482X0E5_LAOST</name>
<dbReference type="Proteomes" id="UP000291343">
    <property type="component" value="Unassembled WGS sequence"/>
</dbReference>
<feature type="active site" description="Proton donor/acceptor" evidence="8">
    <location>
        <position position="142"/>
    </location>
</feature>
<evidence type="ECO:0000313" key="10">
    <source>
        <dbReference type="EMBL" id="RZF32950.1"/>
    </source>
</evidence>
<dbReference type="InterPro" id="IPR036237">
    <property type="entry name" value="Xyl_isomerase-like_sf"/>
</dbReference>
<reference evidence="11" key="2">
    <citation type="submission" date="2019-02" db="EMBL/GenBank/DDBJ databases">
        <authorList>
            <person name="Zhu J."/>
            <person name="Jiang F."/>
            <person name="Wang X."/>
            <person name="Yang P."/>
            <person name="Bao Y."/>
            <person name="Zhao W."/>
            <person name="Wang W."/>
            <person name="Lu H."/>
            <person name="Wang Q."/>
            <person name="Cui N."/>
            <person name="Li J."/>
            <person name="Chen X."/>
            <person name="Luo L."/>
            <person name="Yu J."/>
            <person name="Kang L."/>
            <person name="Cui F."/>
        </authorList>
    </citation>
    <scope>NUCLEOTIDE SEQUENCE</scope>
    <source>
        <strain evidence="11">Lst14</strain>
        <tissue evidence="11">Whole body</tissue>
    </source>
</reference>
<comment type="function">
    <text evidence="2 7">Catalyzes the reversible isomerization between hydroxypyruvate and 2-hydroxy-3-oxopropanoate (also termed tartronate semialdehyde).</text>
</comment>
<feature type="active site" description="Proton donor/acceptor" evidence="8">
    <location>
        <position position="240"/>
    </location>
</feature>
<evidence type="ECO:0000256" key="2">
    <source>
        <dbReference type="ARBA" id="ARBA00002968"/>
    </source>
</evidence>
<comment type="similarity">
    <text evidence="3 7">Belongs to the hyi family.</text>
</comment>
<accession>A0A482X0E5</accession>
<evidence type="ECO:0000256" key="1">
    <source>
        <dbReference type="ARBA" id="ARBA00000476"/>
    </source>
</evidence>
<keyword evidence="6 7" id="KW-0413">Isomerase</keyword>
<protein>
    <recommendedName>
        <fullName evidence="5 7">Putative hydroxypyruvate isomerase</fullName>
        <ecNumber evidence="4 7">5.3.1.22</ecNumber>
    </recommendedName>
</protein>
<dbReference type="InParanoid" id="A0A482X0E5"/>
<dbReference type="InterPro" id="IPR026040">
    <property type="entry name" value="HyI-like"/>
</dbReference>
<dbReference type="PANTHER" id="PTHR43489:SF6">
    <property type="entry name" value="HYDROXYPYRUVATE ISOMERASE-RELATED"/>
    <property type="match status" value="1"/>
</dbReference>
<proteinExistence type="inferred from homology"/>
<dbReference type="OrthoDB" id="4214675at2759"/>
<dbReference type="SMR" id="A0A482X0E5"/>